<gene>
    <name evidence="1" type="ORF">ANIA_11296</name>
</gene>
<dbReference type="HOGENOM" id="CLU_3159983_0_0_1"/>
<accession>C8VST9</accession>
<evidence type="ECO:0000313" key="1">
    <source>
        <dbReference type="EMBL" id="CBF87943.1"/>
    </source>
</evidence>
<dbReference type="RefSeq" id="XP_050469021.1">
    <property type="nucleotide sequence ID" value="XM_050613188.1"/>
</dbReference>
<sequence>MRTWSINYLFAPGAEGSLDNSPAKVCQSASYEIQSLEKAFIRSATRAI</sequence>
<reference evidence="2" key="1">
    <citation type="journal article" date="2005" name="Nature">
        <title>Sequencing of Aspergillus nidulans and comparative analysis with A. fumigatus and A. oryzae.</title>
        <authorList>
            <person name="Galagan J.E."/>
            <person name="Calvo S.E."/>
            <person name="Cuomo C."/>
            <person name="Ma L.J."/>
            <person name="Wortman J.R."/>
            <person name="Batzoglou S."/>
            <person name="Lee S.I."/>
            <person name="Basturkmen M."/>
            <person name="Spevak C.C."/>
            <person name="Clutterbuck J."/>
            <person name="Kapitonov V."/>
            <person name="Jurka J."/>
            <person name="Scazzocchio C."/>
            <person name="Farman M."/>
            <person name="Butler J."/>
            <person name="Purcell S."/>
            <person name="Harris S."/>
            <person name="Braus G.H."/>
            <person name="Draht O."/>
            <person name="Busch S."/>
            <person name="D'Enfert C."/>
            <person name="Bouchier C."/>
            <person name="Goldman G.H."/>
            <person name="Bell-Pedersen D."/>
            <person name="Griffiths-Jones S."/>
            <person name="Doonan J.H."/>
            <person name="Yu J."/>
            <person name="Vienken K."/>
            <person name="Pain A."/>
            <person name="Freitag M."/>
            <person name="Selker E.U."/>
            <person name="Archer D.B."/>
            <person name="Penalva M.A."/>
            <person name="Oakley B.R."/>
            <person name="Momany M."/>
            <person name="Tanaka T."/>
            <person name="Kumagai T."/>
            <person name="Asai K."/>
            <person name="Machida M."/>
            <person name="Nierman W.C."/>
            <person name="Denning D.W."/>
            <person name="Caddick M."/>
            <person name="Hynes M."/>
            <person name="Paoletti M."/>
            <person name="Fischer R."/>
            <person name="Miller B."/>
            <person name="Dyer P."/>
            <person name="Sachs M.S."/>
            <person name="Osmani S.A."/>
            <person name="Birren B.W."/>
        </authorList>
    </citation>
    <scope>NUCLEOTIDE SEQUENCE [LARGE SCALE GENOMIC DNA]</scope>
    <source>
        <strain evidence="2">FGSC A4 / ATCC 38163 / CBS 112.46 / NRRL 194 / M139</strain>
    </source>
</reference>
<keyword evidence="2" id="KW-1185">Reference proteome</keyword>
<dbReference type="Proteomes" id="UP000000560">
    <property type="component" value="Chromosome VIII"/>
</dbReference>
<reference evidence="2" key="2">
    <citation type="journal article" date="2009" name="Fungal Genet. Biol.">
        <title>The 2008 update of the Aspergillus nidulans genome annotation: a community effort.</title>
        <authorList>
            <person name="Wortman J.R."/>
            <person name="Gilsenan J.M."/>
            <person name="Joardar V."/>
            <person name="Deegan J."/>
            <person name="Clutterbuck J."/>
            <person name="Andersen M.R."/>
            <person name="Archer D."/>
            <person name="Bencina M."/>
            <person name="Braus G."/>
            <person name="Coutinho P."/>
            <person name="von Dohren H."/>
            <person name="Doonan J."/>
            <person name="Driessen A.J."/>
            <person name="Durek P."/>
            <person name="Espeso E."/>
            <person name="Fekete E."/>
            <person name="Flipphi M."/>
            <person name="Estrada C.G."/>
            <person name="Geysens S."/>
            <person name="Goldman G."/>
            <person name="de Groot P.W."/>
            <person name="Hansen K."/>
            <person name="Harris S.D."/>
            <person name="Heinekamp T."/>
            <person name="Helmstaedt K."/>
            <person name="Henrissat B."/>
            <person name="Hofmann G."/>
            <person name="Homan T."/>
            <person name="Horio T."/>
            <person name="Horiuchi H."/>
            <person name="James S."/>
            <person name="Jones M."/>
            <person name="Karaffa L."/>
            <person name="Karanyi Z."/>
            <person name="Kato M."/>
            <person name="Keller N."/>
            <person name="Kelly D.E."/>
            <person name="Kiel J.A."/>
            <person name="Kim J.M."/>
            <person name="van der Klei I.J."/>
            <person name="Klis F.M."/>
            <person name="Kovalchuk A."/>
            <person name="Krasevec N."/>
            <person name="Kubicek C.P."/>
            <person name="Liu B."/>
            <person name="Maccabe A."/>
            <person name="Meyer V."/>
            <person name="Mirabito P."/>
            <person name="Miskei M."/>
            <person name="Mos M."/>
            <person name="Mullins J."/>
            <person name="Nelson D.R."/>
            <person name="Nielsen J."/>
            <person name="Oakley B.R."/>
            <person name="Osmani S.A."/>
            <person name="Pakula T."/>
            <person name="Paszewski A."/>
            <person name="Paulsen I."/>
            <person name="Pilsyk S."/>
            <person name="Pocsi I."/>
            <person name="Punt P.J."/>
            <person name="Ram A.F."/>
            <person name="Ren Q."/>
            <person name="Robellet X."/>
            <person name="Robson G."/>
            <person name="Seiboth B."/>
            <person name="van Solingen P."/>
            <person name="Specht T."/>
            <person name="Sun J."/>
            <person name="Taheri-Talesh N."/>
            <person name="Takeshita N."/>
            <person name="Ussery D."/>
            <person name="vanKuyk P.A."/>
            <person name="Visser H."/>
            <person name="van de Vondervoort P.J."/>
            <person name="de Vries R.P."/>
            <person name="Walton J."/>
            <person name="Xiang X."/>
            <person name="Xiong Y."/>
            <person name="Zeng A.P."/>
            <person name="Brandt B.W."/>
            <person name="Cornell M.J."/>
            <person name="van den Hondel C.A."/>
            <person name="Visser J."/>
            <person name="Oliver S.G."/>
            <person name="Turner G."/>
        </authorList>
    </citation>
    <scope>GENOME REANNOTATION</scope>
    <source>
        <strain evidence="2">FGSC A4 / ATCC 38163 / CBS 112.46 / NRRL 194 / M139</strain>
    </source>
</reference>
<dbReference type="KEGG" id="ani:ANIA_11296"/>
<organism evidence="1 2">
    <name type="scientific">Emericella nidulans (strain FGSC A4 / ATCC 38163 / CBS 112.46 / NRRL 194 / M139)</name>
    <name type="common">Aspergillus nidulans</name>
    <dbReference type="NCBI Taxonomy" id="227321"/>
    <lineage>
        <taxon>Eukaryota</taxon>
        <taxon>Fungi</taxon>
        <taxon>Dikarya</taxon>
        <taxon>Ascomycota</taxon>
        <taxon>Pezizomycotina</taxon>
        <taxon>Eurotiomycetes</taxon>
        <taxon>Eurotiomycetidae</taxon>
        <taxon>Eurotiales</taxon>
        <taxon>Aspergillaceae</taxon>
        <taxon>Aspergillus</taxon>
        <taxon>Aspergillus subgen. Nidulantes</taxon>
    </lineage>
</organism>
<protein>
    <submittedName>
        <fullName evidence="1">Uncharacterized protein</fullName>
    </submittedName>
</protein>
<proteinExistence type="predicted"/>
<dbReference type="InParanoid" id="C8VST9"/>
<dbReference type="GeneID" id="74896901"/>
<name>C8VST9_EMENI</name>
<dbReference type="AlphaFoldDB" id="C8VST9"/>
<evidence type="ECO:0000313" key="2">
    <source>
        <dbReference type="Proteomes" id="UP000000560"/>
    </source>
</evidence>
<dbReference type="EMBL" id="BN001308">
    <property type="protein sequence ID" value="CBF87943.1"/>
    <property type="molecule type" value="Genomic_DNA"/>
</dbReference>